<dbReference type="AlphaFoldDB" id="H9BWP6"/>
<dbReference type="InterPro" id="IPR043502">
    <property type="entry name" value="DNA/RNA_pol_sf"/>
</dbReference>
<dbReference type="GO" id="GO:0005829">
    <property type="term" value="C:cytosol"/>
    <property type="evidence" value="ECO:0007669"/>
    <property type="project" value="TreeGrafter"/>
</dbReference>
<dbReference type="Gene3D" id="3.30.70.270">
    <property type="match status" value="1"/>
</dbReference>
<dbReference type="PANTHER" id="PTHR11076:SF34">
    <property type="entry name" value="PROTEIN UMUC"/>
    <property type="match status" value="1"/>
</dbReference>
<dbReference type="CDD" id="cd03586">
    <property type="entry name" value="PolY_Pol_IV_kappa"/>
    <property type="match status" value="1"/>
</dbReference>
<dbReference type="InterPro" id="IPR022880">
    <property type="entry name" value="DNApol_IV"/>
</dbReference>
<dbReference type="EMBL" id="JQ085818">
    <property type="protein sequence ID" value="AFD03218.1"/>
    <property type="molecule type" value="Genomic_DNA"/>
</dbReference>
<comment type="similarity">
    <text evidence="1">Belongs to the DNA polymerase type-Y family.</text>
</comment>
<evidence type="ECO:0000313" key="3">
    <source>
        <dbReference type="EMBL" id="AFD03218.1"/>
    </source>
</evidence>
<dbReference type="InterPro" id="IPR036775">
    <property type="entry name" value="DNA_pol_Y-fam_lit_finger_sf"/>
</dbReference>
<dbReference type="SUPFAM" id="SSF56672">
    <property type="entry name" value="DNA/RNA polymerases"/>
    <property type="match status" value="1"/>
</dbReference>
<dbReference type="PANTHER" id="PTHR11076">
    <property type="entry name" value="DNA REPAIR POLYMERASE UMUC / TRANSFERASE FAMILY MEMBER"/>
    <property type="match status" value="1"/>
</dbReference>
<organism evidence="3">
    <name type="scientific">uncultured bacterium W4-21b</name>
    <dbReference type="NCBI Taxonomy" id="1130993"/>
    <lineage>
        <taxon>Bacteria</taxon>
        <taxon>environmental samples</taxon>
    </lineage>
</organism>
<accession>H9BWP6</accession>
<dbReference type="InterPro" id="IPR043128">
    <property type="entry name" value="Rev_trsase/Diguanyl_cyclase"/>
</dbReference>
<dbReference type="InterPro" id="IPR001126">
    <property type="entry name" value="UmuC"/>
</dbReference>
<dbReference type="GO" id="GO:0003684">
    <property type="term" value="F:damaged DNA binding"/>
    <property type="evidence" value="ECO:0007669"/>
    <property type="project" value="InterPro"/>
</dbReference>
<dbReference type="Pfam" id="PF00817">
    <property type="entry name" value="IMS"/>
    <property type="match status" value="1"/>
</dbReference>
<dbReference type="InterPro" id="IPR017961">
    <property type="entry name" value="DNA_pol_Y-fam_little_finger"/>
</dbReference>
<dbReference type="Gene3D" id="1.10.150.20">
    <property type="entry name" value="5' to 3' exonuclease, C-terminal subdomain"/>
    <property type="match status" value="1"/>
</dbReference>
<evidence type="ECO:0000259" key="2">
    <source>
        <dbReference type="PROSITE" id="PS50173"/>
    </source>
</evidence>
<dbReference type="SUPFAM" id="SSF100879">
    <property type="entry name" value="Lesion bypass DNA polymerase (Y-family), little finger domain"/>
    <property type="match status" value="1"/>
</dbReference>
<dbReference type="Gene3D" id="3.40.1170.60">
    <property type="match status" value="1"/>
</dbReference>
<dbReference type="GO" id="GO:0009432">
    <property type="term" value="P:SOS response"/>
    <property type="evidence" value="ECO:0007669"/>
    <property type="project" value="TreeGrafter"/>
</dbReference>
<dbReference type="PROSITE" id="PS50173">
    <property type="entry name" value="UMUC"/>
    <property type="match status" value="1"/>
</dbReference>
<dbReference type="InterPro" id="IPR050116">
    <property type="entry name" value="DNA_polymerase-Y"/>
</dbReference>
<feature type="domain" description="UmuC" evidence="2">
    <location>
        <begin position="16"/>
        <end position="195"/>
    </location>
</feature>
<protein>
    <submittedName>
        <fullName evidence="3">Amino acid-binding ACT domain protein</fullName>
    </submittedName>
</protein>
<proteinExistence type="inferred from homology"/>
<dbReference type="GO" id="GO:0042276">
    <property type="term" value="P:error-prone translesion synthesis"/>
    <property type="evidence" value="ECO:0007669"/>
    <property type="project" value="TreeGrafter"/>
</dbReference>
<dbReference type="Gene3D" id="3.30.1490.100">
    <property type="entry name" value="DNA polymerase, Y-family, little finger domain"/>
    <property type="match status" value="1"/>
</dbReference>
<reference evidence="3" key="1">
    <citation type="submission" date="2011-11" db="EMBL/GenBank/DDBJ databases">
        <title>Construction and analysis of a metagenome of deep-sea sediment.</title>
        <authorList>
            <person name="Huo Y.-Y."/>
            <person name="Cheng H."/>
            <person name="Wu M."/>
        </authorList>
    </citation>
    <scope>NUCLEOTIDE SEQUENCE</scope>
</reference>
<dbReference type="Pfam" id="PF11799">
    <property type="entry name" value="IMS_C"/>
    <property type="match status" value="1"/>
</dbReference>
<dbReference type="GO" id="GO:0003887">
    <property type="term" value="F:DNA-directed DNA polymerase activity"/>
    <property type="evidence" value="ECO:0007669"/>
    <property type="project" value="InterPro"/>
</dbReference>
<name>H9BWP6_9BACT</name>
<dbReference type="GO" id="GO:0006281">
    <property type="term" value="P:DNA repair"/>
    <property type="evidence" value="ECO:0007669"/>
    <property type="project" value="InterPro"/>
</dbReference>
<sequence length="442" mass="50183">MLNDNPLSLSSWPEAILHIDGDAFFASCEQSIHPELKGRPVITGKERNIVASMSYEAKARGVKRATVLWEARKMCPDAVIVPSDYETYSLISKRMFAIMRHFTPVVEESSIDEGFADLKGLRRLYRTGYGGIAREMKVRIERELDIPISLGLSLTKTLAKLAAKSKKPRGFTIVPGRKVHLLLQNVPVGDVCGIGPNTSALLQKHGIRTALDYVYRSEPWIKKLLGKIGVELWLELRAQKVYSLDTEQKTTYDSISKSKTFTPPSDDYNHVKAQLFRNVESAFIKLRRYNLRAKRLLVYLCTQQFEGATIRSDLNRATVSPFEAFPLIEKMFRQIYDQGVLYRCTGIVLAKLEGDYAMQFDLFEDPVYAVKMHRLAKGIDQMSAVYGKHAVHSGAGLFLAEAGLSRRRQTESRNILPQRKEDLLPGESFRRRVNIPLWQLNI</sequence>
<evidence type="ECO:0000256" key="1">
    <source>
        <dbReference type="ARBA" id="ARBA00010945"/>
    </source>
</evidence>